<keyword evidence="10" id="KW-1185">Reference proteome</keyword>
<proteinExistence type="inferred from homology"/>
<evidence type="ECO:0000256" key="7">
    <source>
        <dbReference type="RuleBase" id="RU000461"/>
    </source>
</evidence>
<evidence type="ECO:0000256" key="1">
    <source>
        <dbReference type="ARBA" id="ARBA00001971"/>
    </source>
</evidence>
<evidence type="ECO:0000256" key="5">
    <source>
        <dbReference type="ARBA" id="ARBA00023004"/>
    </source>
</evidence>
<keyword evidence="8" id="KW-1133">Transmembrane helix</keyword>
<sequence>MSNQITTMGAIAQVIVLLLTLPLLYFLLRALYRVTFHPLCAFPGPKLRAISHLPHAYYGSKGIQAVAVRELHRQYGEVVRIAPDLLSFMTPSSWKDIHGHAATKKFPKYGYFKVRADAQPLLTSEDKDYGRQKAALSHGFSERAIAGQEGTLKRHIDVFVKKLGKKARANEVADMSEWFSWLTFDIIGEFALSMEFGCVERGKNHPWVSTLVKWFRAVSFAANANAFGVFAPFVMLFANIKDLVGIKIHLQKSAEKVRERLEMGEVAGKTDIWSYVIRAQGEKSLTMGEMEVNAALLLVAATAPVSDTLSGTVYLLAKNRDKLVKLRAEVDGLADSEKDITMALTGKMKYLLAVINESLRCYTPTPGGVRRKAPPEGAMVSGYFVPGGTIVCVYQLPAFTLPNNFALPETFLPERWLPADHPDRPNVTLSDKQEAFQPFSIGPKACLGKGIALAEVKLILARLVWHFDFELVDDRFGIEKQRAFLFRERPALNIRLTARNH</sequence>
<dbReference type="SUPFAM" id="SSF48264">
    <property type="entry name" value="Cytochrome P450"/>
    <property type="match status" value="1"/>
</dbReference>
<dbReference type="Gene3D" id="1.10.630.10">
    <property type="entry name" value="Cytochrome P450"/>
    <property type="match status" value="1"/>
</dbReference>
<dbReference type="InterPro" id="IPR036396">
    <property type="entry name" value="Cyt_P450_sf"/>
</dbReference>
<feature type="binding site" description="axial binding residue" evidence="6">
    <location>
        <position position="446"/>
    </location>
    <ligand>
        <name>heme</name>
        <dbReference type="ChEBI" id="CHEBI:30413"/>
    </ligand>
    <ligandPart>
        <name>Fe</name>
        <dbReference type="ChEBI" id="CHEBI:18248"/>
    </ligandPart>
</feature>
<reference evidence="9" key="1">
    <citation type="journal article" date="2020" name="Stud. Mycol.">
        <title>101 Dothideomycetes genomes: a test case for predicting lifestyles and emergence of pathogens.</title>
        <authorList>
            <person name="Haridas S."/>
            <person name="Albert R."/>
            <person name="Binder M."/>
            <person name="Bloem J."/>
            <person name="Labutti K."/>
            <person name="Salamov A."/>
            <person name="Andreopoulos B."/>
            <person name="Baker S."/>
            <person name="Barry K."/>
            <person name="Bills G."/>
            <person name="Bluhm B."/>
            <person name="Cannon C."/>
            <person name="Castanera R."/>
            <person name="Culley D."/>
            <person name="Daum C."/>
            <person name="Ezra D."/>
            <person name="Gonzalez J."/>
            <person name="Henrissat B."/>
            <person name="Kuo A."/>
            <person name="Liang C."/>
            <person name="Lipzen A."/>
            <person name="Lutzoni F."/>
            <person name="Magnuson J."/>
            <person name="Mondo S."/>
            <person name="Nolan M."/>
            <person name="Ohm R."/>
            <person name="Pangilinan J."/>
            <person name="Park H.-J."/>
            <person name="Ramirez L."/>
            <person name="Alfaro M."/>
            <person name="Sun H."/>
            <person name="Tritt A."/>
            <person name="Yoshinaga Y."/>
            <person name="Zwiers L.-H."/>
            <person name="Turgeon B."/>
            <person name="Goodwin S."/>
            <person name="Spatafora J."/>
            <person name="Crous P."/>
            <person name="Grigoriev I."/>
        </authorList>
    </citation>
    <scope>NUCLEOTIDE SEQUENCE</scope>
    <source>
        <strain evidence="9">CBS 675.92</strain>
    </source>
</reference>
<dbReference type="EMBL" id="ML977020">
    <property type="protein sequence ID" value="KAF1951056.1"/>
    <property type="molecule type" value="Genomic_DNA"/>
</dbReference>
<keyword evidence="4 6" id="KW-0479">Metal-binding</keyword>
<dbReference type="PRINTS" id="PR00463">
    <property type="entry name" value="EP450I"/>
</dbReference>
<evidence type="ECO:0000256" key="2">
    <source>
        <dbReference type="ARBA" id="ARBA00010617"/>
    </source>
</evidence>
<comment type="cofactor">
    <cofactor evidence="1 6">
        <name>heme</name>
        <dbReference type="ChEBI" id="CHEBI:30413"/>
    </cofactor>
</comment>
<dbReference type="InterPro" id="IPR017972">
    <property type="entry name" value="Cyt_P450_CS"/>
</dbReference>
<dbReference type="InterPro" id="IPR050121">
    <property type="entry name" value="Cytochrome_P450_monoxygenase"/>
</dbReference>
<comment type="similarity">
    <text evidence="2 7">Belongs to the cytochrome P450 family.</text>
</comment>
<keyword evidence="8" id="KW-0812">Transmembrane</keyword>
<keyword evidence="8" id="KW-0472">Membrane</keyword>
<dbReference type="OrthoDB" id="1470350at2759"/>
<evidence type="ECO:0000313" key="9">
    <source>
        <dbReference type="EMBL" id="KAF1951056.1"/>
    </source>
</evidence>
<accession>A0A6A5TJS3</accession>
<evidence type="ECO:0000256" key="6">
    <source>
        <dbReference type="PIRSR" id="PIRSR602401-1"/>
    </source>
</evidence>
<dbReference type="GO" id="GO:0020037">
    <property type="term" value="F:heme binding"/>
    <property type="evidence" value="ECO:0007669"/>
    <property type="project" value="InterPro"/>
</dbReference>
<dbReference type="GO" id="GO:0016705">
    <property type="term" value="F:oxidoreductase activity, acting on paired donors, with incorporation or reduction of molecular oxygen"/>
    <property type="evidence" value="ECO:0007669"/>
    <property type="project" value="InterPro"/>
</dbReference>
<evidence type="ECO:0000256" key="4">
    <source>
        <dbReference type="ARBA" id="ARBA00022723"/>
    </source>
</evidence>
<name>A0A6A5TJS3_9PLEO</name>
<protein>
    <submittedName>
        <fullName evidence="9">Cytochrome P450 4F3 omega-hydroxylase</fullName>
    </submittedName>
</protein>
<dbReference type="Pfam" id="PF00067">
    <property type="entry name" value="p450"/>
    <property type="match status" value="1"/>
</dbReference>
<organism evidence="9 10">
    <name type="scientific">Byssothecium circinans</name>
    <dbReference type="NCBI Taxonomy" id="147558"/>
    <lineage>
        <taxon>Eukaryota</taxon>
        <taxon>Fungi</taxon>
        <taxon>Dikarya</taxon>
        <taxon>Ascomycota</taxon>
        <taxon>Pezizomycotina</taxon>
        <taxon>Dothideomycetes</taxon>
        <taxon>Pleosporomycetidae</taxon>
        <taxon>Pleosporales</taxon>
        <taxon>Massarineae</taxon>
        <taxon>Massarinaceae</taxon>
        <taxon>Byssothecium</taxon>
    </lineage>
</organism>
<dbReference type="PANTHER" id="PTHR24305">
    <property type="entry name" value="CYTOCHROME P450"/>
    <property type="match status" value="1"/>
</dbReference>
<feature type="transmembrane region" description="Helical" evidence="8">
    <location>
        <begin position="6"/>
        <end position="28"/>
    </location>
</feature>
<dbReference type="CDD" id="cd11058">
    <property type="entry name" value="CYP60B-like"/>
    <property type="match status" value="1"/>
</dbReference>
<dbReference type="InterPro" id="IPR001128">
    <property type="entry name" value="Cyt_P450"/>
</dbReference>
<dbReference type="PROSITE" id="PS00086">
    <property type="entry name" value="CYTOCHROME_P450"/>
    <property type="match status" value="1"/>
</dbReference>
<evidence type="ECO:0000313" key="10">
    <source>
        <dbReference type="Proteomes" id="UP000800035"/>
    </source>
</evidence>
<keyword evidence="7" id="KW-0560">Oxidoreductase</keyword>
<evidence type="ECO:0000256" key="3">
    <source>
        <dbReference type="ARBA" id="ARBA00022617"/>
    </source>
</evidence>
<evidence type="ECO:0000256" key="8">
    <source>
        <dbReference type="SAM" id="Phobius"/>
    </source>
</evidence>
<dbReference type="PANTHER" id="PTHR24305:SF210">
    <property type="entry name" value="CYTOCHROME P450 MONOOXYGENASE ASQL-RELATED"/>
    <property type="match status" value="1"/>
</dbReference>
<keyword evidence="7" id="KW-0503">Monooxygenase</keyword>
<dbReference type="PRINTS" id="PR00385">
    <property type="entry name" value="P450"/>
</dbReference>
<keyword evidence="3 6" id="KW-0349">Heme</keyword>
<dbReference type="InterPro" id="IPR002401">
    <property type="entry name" value="Cyt_P450_E_grp-I"/>
</dbReference>
<feature type="transmembrane region" description="Helical" evidence="8">
    <location>
        <begin position="220"/>
        <end position="240"/>
    </location>
</feature>
<gene>
    <name evidence="9" type="ORF">CC80DRAFT_553725</name>
</gene>
<feature type="transmembrane region" description="Helical" evidence="8">
    <location>
        <begin position="294"/>
        <end position="317"/>
    </location>
</feature>
<keyword evidence="5 6" id="KW-0408">Iron</keyword>
<dbReference type="AlphaFoldDB" id="A0A6A5TJS3"/>
<dbReference type="Proteomes" id="UP000800035">
    <property type="component" value="Unassembled WGS sequence"/>
</dbReference>
<dbReference type="GO" id="GO:0005506">
    <property type="term" value="F:iron ion binding"/>
    <property type="evidence" value="ECO:0007669"/>
    <property type="project" value="InterPro"/>
</dbReference>
<dbReference type="GO" id="GO:0004497">
    <property type="term" value="F:monooxygenase activity"/>
    <property type="evidence" value="ECO:0007669"/>
    <property type="project" value="UniProtKB-KW"/>
</dbReference>